<dbReference type="InterPro" id="IPR005843">
    <property type="entry name" value="A-D-PHexomutase_C"/>
</dbReference>
<dbReference type="EC" id="5.4.2.-" evidence="13"/>
<dbReference type="Gene3D" id="3.40.120.10">
    <property type="entry name" value="Alpha-D-Glucose-1,6-Bisphosphate, subunit A, domain 3"/>
    <property type="match status" value="3"/>
</dbReference>
<dbReference type="InterPro" id="IPR005844">
    <property type="entry name" value="A-D-PHexomutase_a/b/a-I"/>
</dbReference>
<evidence type="ECO:0000256" key="8">
    <source>
        <dbReference type="SAM" id="MobiDB-lite"/>
    </source>
</evidence>
<dbReference type="InterPro" id="IPR005846">
    <property type="entry name" value="A-D-PHexomutase_a/b/a-III"/>
</dbReference>
<accession>A0ABU5J9Q0</accession>
<proteinExistence type="inferred from homology"/>
<organism evidence="13 14">
    <name type="scientific">Micromonospora sicca</name>
    <dbReference type="NCBI Taxonomy" id="2202420"/>
    <lineage>
        <taxon>Bacteria</taxon>
        <taxon>Bacillati</taxon>
        <taxon>Actinomycetota</taxon>
        <taxon>Actinomycetes</taxon>
        <taxon>Micromonosporales</taxon>
        <taxon>Micromonosporaceae</taxon>
        <taxon>Micromonospora</taxon>
    </lineage>
</organism>
<dbReference type="Gene3D" id="3.30.310.50">
    <property type="entry name" value="Alpha-D-phosphohexomutase, C-terminal domain"/>
    <property type="match status" value="1"/>
</dbReference>
<dbReference type="SUPFAM" id="SSF55957">
    <property type="entry name" value="Phosphoglucomutase, C-terminal domain"/>
    <property type="match status" value="1"/>
</dbReference>
<dbReference type="InterPro" id="IPR005845">
    <property type="entry name" value="A-D-PHexomutase_a/b/a-II"/>
</dbReference>
<gene>
    <name evidence="13" type="ORF">U2F25_07040</name>
</gene>
<dbReference type="Pfam" id="PF02878">
    <property type="entry name" value="PGM_PMM_I"/>
    <property type="match status" value="1"/>
</dbReference>
<dbReference type="GO" id="GO:0016853">
    <property type="term" value="F:isomerase activity"/>
    <property type="evidence" value="ECO:0007669"/>
    <property type="project" value="UniProtKB-KW"/>
</dbReference>
<evidence type="ECO:0000256" key="4">
    <source>
        <dbReference type="ARBA" id="ARBA00022723"/>
    </source>
</evidence>
<evidence type="ECO:0000256" key="6">
    <source>
        <dbReference type="ARBA" id="ARBA00023235"/>
    </source>
</evidence>
<feature type="domain" description="Alpha-D-phosphohexomutase alpha/beta/alpha" evidence="12">
    <location>
        <begin position="349"/>
        <end position="462"/>
    </location>
</feature>
<evidence type="ECO:0000256" key="5">
    <source>
        <dbReference type="ARBA" id="ARBA00022842"/>
    </source>
</evidence>
<dbReference type="Pfam" id="PF02879">
    <property type="entry name" value="PGM_PMM_II"/>
    <property type="match status" value="1"/>
</dbReference>
<dbReference type="InterPro" id="IPR005841">
    <property type="entry name" value="Alpha-D-phosphohexomutase_SF"/>
</dbReference>
<evidence type="ECO:0000259" key="12">
    <source>
        <dbReference type="Pfam" id="PF02880"/>
    </source>
</evidence>
<name>A0ABU5J9Q0_9ACTN</name>
<evidence type="ECO:0000256" key="1">
    <source>
        <dbReference type="ARBA" id="ARBA00001946"/>
    </source>
</evidence>
<feature type="region of interest" description="Disordered" evidence="8">
    <location>
        <begin position="1"/>
        <end position="28"/>
    </location>
</feature>
<evidence type="ECO:0000313" key="13">
    <source>
        <dbReference type="EMBL" id="MDZ5489224.1"/>
    </source>
</evidence>
<evidence type="ECO:0000256" key="7">
    <source>
        <dbReference type="RuleBase" id="RU004326"/>
    </source>
</evidence>
<dbReference type="PANTHER" id="PTHR45745">
    <property type="entry name" value="PHOSPHOMANNOMUTASE 45A"/>
    <property type="match status" value="1"/>
</dbReference>
<evidence type="ECO:0000313" key="14">
    <source>
        <dbReference type="Proteomes" id="UP001290101"/>
    </source>
</evidence>
<dbReference type="EMBL" id="JAXOTQ010000007">
    <property type="protein sequence ID" value="MDZ5489224.1"/>
    <property type="molecule type" value="Genomic_DNA"/>
</dbReference>
<dbReference type="CDD" id="cd05799">
    <property type="entry name" value="PGM2"/>
    <property type="match status" value="1"/>
</dbReference>
<dbReference type="PROSITE" id="PS00710">
    <property type="entry name" value="PGM_PMM"/>
    <property type="match status" value="1"/>
</dbReference>
<feature type="domain" description="Alpha-D-phosphohexomutase alpha/beta/alpha" evidence="10">
    <location>
        <begin position="54"/>
        <end position="168"/>
    </location>
</feature>
<evidence type="ECO:0000256" key="2">
    <source>
        <dbReference type="ARBA" id="ARBA00010231"/>
    </source>
</evidence>
<comment type="caution">
    <text evidence="13">The sequence shown here is derived from an EMBL/GenBank/DDBJ whole genome shotgun (WGS) entry which is preliminary data.</text>
</comment>
<evidence type="ECO:0000259" key="11">
    <source>
        <dbReference type="Pfam" id="PF02879"/>
    </source>
</evidence>
<feature type="compositionally biased region" description="Basic and acidic residues" evidence="8">
    <location>
        <begin position="9"/>
        <end position="28"/>
    </location>
</feature>
<keyword evidence="14" id="KW-1185">Reference proteome</keyword>
<keyword evidence="6 13" id="KW-0413">Isomerase</keyword>
<evidence type="ECO:0000259" key="9">
    <source>
        <dbReference type="Pfam" id="PF00408"/>
    </source>
</evidence>
<dbReference type="SUPFAM" id="SSF53738">
    <property type="entry name" value="Phosphoglucomutase, first 3 domains"/>
    <property type="match status" value="3"/>
</dbReference>
<dbReference type="Pfam" id="PF00408">
    <property type="entry name" value="PGM_PMM_IV"/>
    <property type="match status" value="1"/>
</dbReference>
<dbReference type="Proteomes" id="UP001290101">
    <property type="component" value="Unassembled WGS sequence"/>
</dbReference>
<comment type="similarity">
    <text evidence="2 7">Belongs to the phosphohexose mutase family.</text>
</comment>
<dbReference type="Pfam" id="PF02880">
    <property type="entry name" value="PGM_PMM_III"/>
    <property type="match status" value="1"/>
</dbReference>
<evidence type="ECO:0000259" key="10">
    <source>
        <dbReference type="Pfam" id="PF02878"/>
    </source>
</evidence>
<dbReference type="RefSeq" id="WP_322439645.1">
    <property type="nucleotide sequence ID" value="NZ_JAXOTQ010000007.1"/>
</dbReference>
<keyword evidence="5 7" id="KW-0460">Magnesium</keyword>
<dbReference type="PRINTS" id="PR00509">
    <property type="entry name" value="PGMPMM"/>
</dbReference>
<feature type="domain" description="Alpha-D-phosphohexomutase alpha/beta/alpha" evidence="11">
    <location>
        <begin position="219"/>
        <end position="317"/>
    </location>
</feature>
<keyword evidence="3" id="KW-0597">Phosphoprotein</keyword>
<dbReference type="PANTHER" id="PTHR45745:SF1">
    <property type="entry name" value="PHOSPHOGLUCOMUTASE 2B-RELATED"/>
    <property type="match status" value="1"/>
</dbReference>
<dbReference type="InterPro" id="IPR036900">
    <property type="entry name" value="A-D-PHexomutase_C_sf"/>
</dbReference>
<reference evidence="13 14" key="1">
    <citation type="submission" date="2023-12" db="EMBL/GenBank/DDBJ databases">
        <title>Micromonospora sp. nov., isolated from Atacama Desert.</title>
        <authorList>
            <person name="Carro L."/>
            <person name="Golinska P."/>
            <person name="Klenk H.-P."/>
            <person name="Goodfellow M."/>
        </authorList>
    </citation>
    <scope>NUCLEOTIDE SEQUENCE [LARGE SCALE GENOMIC DNA]</scope>
    <source>
        <strain evidence="13 14">4G53</strain>
    </source>
</reference>
<keyword evidence="4 7" id="KW-0479">Metal-binding</keyword>
<dbReference type="InterPro" id="IPR016055">
    <property type="entry name" value="A-D-PHexomutase_a/b/a-I/II/III"/>
</dbReference>
<sequence>MAAETTDLDELREQARRWLDDDPDPTSRDELRGVLDGLPASGPDLADRFAGPLTFGTAGLRGPLRAGPNGMNLAVVTQAAAGLVGWLAAEGGTGPLVIGYDARHGSRAFAERTAQVATGAGRPALLLPRPLPTPVLAYAVRQLGAVAGVMVTASHNPPQDNGYKVYLGAQLGGELGAGAQIVPPADAGIEAAIRAVGPLAQVPLGPAGEVLGDDLVASYVARAAGVIDPDGPRDLKVAYTPLHGVGGSVLTAAFARAGFPVPGVVPEQAEPDPTFPTVSFPNPEEPGAVDRLVALAESTGADIAIANDPDADRCAVVVCGEVGSASERRELASLAGGSEDRRSWRMLRGDEVGVLLADHLMRRGVTGLYATTIVSSSLLRAMCAARGLPYDETLTGFKWIVRAGGGSAPLVFGYEEALGYCVAPEHVRDKDGITAALSVAELAAGLKAQGRTLTDRLDELAAEFGVHHTDQLSVRVDDLRVIARTMERIRADTPTTLLGHPVIESTDLLPAADVVILRTDAARVVIRPSGTEPKLKAYLEVVAPVVDGNVPAARQRAVAAVSALRAEIAAALGL</sequence>
<evidence type="ECO:0000256" key="3">
    <source>
        <dbReference type="ARBA" id="ARBA00022553"/>
    </source>
</evidence>
<comment type="cofactor">
    <cofactor evidence="1">
        <name>Mg(2+)</name>
        <dbReference type="ChEBI" id="CHEBI:18420"/>
    </cofactor>
</comment>
<protein>
    <submittedName>
        <fullName evidence="13">Phospho-sugar mutase</fullName>
        <ecNumber evidence="13">5.4.2.-</ecNumber>
    </submittedName>
</protein>
<feature type="domain" description="Alpha-D-phosphohexomutase C-terminal" evidence="9">
    <location>
        <begin position="515"/>
        <end position="541"/>
    </location>
</feature>
<dbReference type="InterPro" id="IPR016066">
    <property type="entry name" value="A-D-PHexomutase_CS"/>
</dbReference>